<protein>
    <submittedName>
        <fullName evidence="2">Uncharacterized protein</fullName>
    </submittedName>
</protein>
<reference evidence="2 3" key="1">
    <citation type="submission" date="2024-04" db="EMBL/GenBank/DDBJ databases">
        <title>Symmetric and asymmetric DNA N6-adenine methylation regulates different biological responses in Mucorales.</title>
        <authorList>
            <consortium name="Lawrence Berkeley National Laboratory"/>
            <person name="Lax C."/>
            <person name="Mondo S.J."/>
            <person name="Osorio-Concepcion M."/>
            <person name="Muszewska A."/>
            <person name="Corrochano-Luque M."/>
            <person name="Gutierrez G."/>
            <person name="Riley R."/>
            <person name="Lipzen A."/>
            <person name="Guo J."/>
            <person name="Hundley H."/>
            <person name="Amirebrahimi M."/>
            <person name="Ng V."/>
            <person name="Lorenzo-Gutierrez D."/>
            <person name="Binder U."/>
            <person name="Yang J."/>
            <person name="Song Y."/>
            <person name="Canovas D."/>
            <person name="Navarro E."/>
            <person name="Freitag M."/>
            <person name="Gabaldon T."/>
            <person name="Grigoriev I.V."/>
            <person name="Corrochano L.M."/>
            <person name="Nicolas F.E."/>
            <person name="Garre V."/>
        </authorList>
    </citation>
    <scope>NUCLEOTIDE SEQUENCE [LARGE SCALE GENOMIC DNA]</scope>
    <source>
        <strain evidence="2 3">L51</strain>
    </source>
</reference>
<comment type="caution">
    <text evidence="2">The sequence shown here is derived from an EMBL/GenBank/DDBJ whole genome shotgun (WGS) entry which is preliminary data.</text>
</comment>
<sequence length="89" mass="10647">MVVRIRLPVYSFQLCVKTPKYQNVCFLLLLLLKIVYYYKCTLPLLSILLHVLNCCYILRTASFTVMFQLRIFLLFCSIYNLLRKQSKSR</sequence>
<evidence type="ECO:0000256" key="1">
    <source>
        <dbReference type="SAM" id="Phobius"/>
    </source>
</evidence>
<accession>A0ABR3B2I1</accession>
<name>A0ABR3B2I1_PHYBL</name>
<organism evidence="2 3">
    <name type="scientific">Phycomyces blakesleeanus</name>
    <dbReference type="NCBI Taxonomy" id="4837"/>
    <lineage>
        <taxon>Eukaryota</taxon>
        <taxon>Fungi</taxon>
        <taxon>Fungi incertae sedis</taxon>
        <taxon>Mucoromycota</taxon>
        <taxon>Mucoromycotina</taxon>
        <taxon>Mucoromycetes</taxon>
        <taxon>Mucorales</taxon>
        <taxon>Phycomycetaceae</taxon>
        <taxon>Phycomyces</taxon>
    </lineage>
</organism>
<feature type="non-terminal residue" evidence="2">
    <location>
        <position position="89"/>
    </location>
</feature>
<proteinExistence type="predicted"/>
<feature type="transmembrane region" description="Helical" evidence="1">
    <location>
        <begin position="58"/>
        <end position="82"/>
    </location>
</feature>
<keyword evidence="3" id="KW-1185">Reference proteome</keyword>
<dbReference type="EMBL" id="JBCLYO010000010">
    <property type="protein sequence ID" value="KAL0085555.1"/>
    <property type="molecule type" value="Genomic_DNA"/>
</dbReference>
<evidence type="ECO:0000313" key="3">
    <source>
        <dbReference type="Proteomes" id="UP001448207"/>
    </source>
</evidence>
<keyword evidence="1" id="KW-0472">Membrane</keyword>
<keyword evidence="1" id="KW-0812">Transmembrane</keyword>
<gene>
    <name evidence="2" type="ORF">J3Q64DRAFT_1744144</name>
</gene>
<evidence type="ECO:0000313" key="2">
    <source>
        <dbReference type="EMBL" id="KAL0085555.1"/>
    </source>
</evidence>
<keyword evidence="1" id="KW-1133">Transmembrane helix</keyword>
<feature type="transmembrane region" description="Helical" evidence="1">
    <location>
        <begin position="21"/>
        <end position="38"/>
    </location>
</feature>
<dbReference type="Proteomes" id="UP001448207">
    <property type="component" value="Unassembled WGS sequence"/>
</dbReference>